<feature type="domain" description="BPL/LPL catalytic" evidence="1">
    <location>
        <begin position="32"/>
        <end position="245"/>
    </location>
</feature>
<evidence type="ECO:0000313" key="2">
    <source>
        <dbReference type="EMBL" id="CCQ92192.1"/>
    </source>
</evidence>
<dbReference type="Gene3D" id="3.30.930.10">
    <property type="entry name" value="Bira Bifunctional Protein, Domain 2"/>
    <property type="match status" value="1"/>
</dbReference>
<comment type="caution">
    <text evidence="2">The sequence shown here is derived from an EMBL/GenBank/DDBJ whole genome shotgun (WGS) entry which is preliminary data.</text>
</comment>
<dbReference type="FunCoup" id="M1YNY0">
    <property type="interactions" value="349"/>
</dbReference>
<keyword evidence="3" id="KW-1185">Reference proteome</keyword>
<dbReference type="InParanoid" id="M1YNY0"/>
<dbReference type="InterPro" id="IPR045864">
    <property type="entry name" value="aa-tRNA-synth_II/BPL/LPL"/>
</dbReference>
<dbReference type="STRING" id="1266370.NITGR_980067"/>
<dbReference type="CDD" id="cd16443">
    <property type="entry name" value="LplA"/>
    <property type="match status" value="1"/>
</dbReference>
<evidence type="ECO:0000313" key="3">
    <source>
        <dbReference type="Proteomes" id="UP000011704"/>
    </source>
</evidence>
<accession>M1YNY0</accession>
<dbReference type="RefSeq" id="WP_005011840.1">
    <property type="nucleotide sequence ID" value="NZ_HG422173.1"/>
</dbReference>
<dbReference type="PANTHER" id="PTHR43679">
    <property type="entry name" value="OCTANOYLTRANSFERASE LIPM-RELATED"/>
    <property type="match status" value="1"/>
</dbReference>
<proteinExistence type="predicted"/>
<protein>
    <recommendedName>
        <fullName evidence="1">BPL/LPL catalytic domain-containing protein</fullName>
    </recommendedName>
</protein>
<sequence length="273" mass="30831">MNRWRYIEDDKQNGAWNMAVDEALLRSCESDPSFVPTLRLYGWNHPTLSIGYSQPLEAEIDLLRCREKNVGWVRRPTGGRALLHLEELTYSMVGPVTHPLFSGGLKATFSVISQALLRGLRELHIADAHINKEKQYGTTRRERSPACFASLNHCEITVHGRKLVGSAQRRTQQAFLQHGSVLITTDHDLFHSLLLHRHSGVVTGSLEKLKASTTTLNEITGHPIAFQTVRDAFRTGMTTHFDGMWETAELTHAERSLADHLLEHHRATAEMAR</sequence>
<reference evidence="2 3" key="1">
    <citation type="journal article" date="2013" name="Front. Microbiol.">
        <title>The genome of Nitrospina gracilis illuminates the metabolism and evolution of the major marine nitrite oxidizer.</title>
        <authorList>
            <person name="Luecker S."/>
            <person name="Nowka B."/>
            <person name="Rattei T."/>
            <person name="Spieck E."/>
            <person name="and Daims H."/>
        </authorList>
    </citation>
    <scope>NUCLEOTIDE SEQUENCE [LARGE SCALE GENOMIC DNA]</scope>
    <source>
        <strain evidence="2 3">3/211</strain>
    </source>
</reference>
<dbReference type="InterPro" id="IPR004143">
    <property type="entry name" value="BPL_LPL_catalytic"/>
</dbReference>
<dbReference type="PROSITE" id="PS51733">
    <property type="entry name" value="BPL_LPL_CATALYTIC"/>
    <property type="match status" value="1"/>
</dbReference>
<gene>
    <name evidence="2" type="ORF">NITGR_980067</name>
</gene>
<dbReference type="OrthoDB" id="9774653at2"/>
<dbReference type="InterPro" id="IPR050664">
    <property type="entry name" value="Octanoyltrans_LipM/LipL"/>
</dbReference>
<dbReference type="AlphaFoldDB" id="M1YNY0"/>
<dbReference type="EMBL" id="CAQJ01000108">
    <property type="protein sequence ID" value="CCQ92192.1"/>
    <property type="molecule type" value="Genomic_DNA"/>
</dbReference>
<organism evidence="2 3">
    <name type="scientific">Nitrospina gracilis (strain 3/211)</name>
    <dbReference type="NCBI Taxonomy" id="1266370"/>
    <lineage>
        <taxon>Bacteria</taxon>
        <taxon>Pseudomonadati</taxon>
        <taxon>Nitrospinota/Tectimicrobiota group</taxon>
        <taxon>Nitrospinota</taxon>
        <taxon>Nitrospinia</taxon>
        <taxon>Nitrospinales</taxon>
        <taxon>Nitrospinaceae</taxon>
        <taxon>Nitrospina</taxon>
    </lineage>
</organism>
<dbReference type="HOGENOM" id="CLU_022986_5_0_0"/>
<evidence type="ECO:0000259" key="1">
    <source>
        <dbReference type="PROSITE" id="PS51733"/>
    </source>
</evidence>
<dbReference type="Proteomes" id="UP000011704">
    <property type="component" value="Unassembled WGS sequence"/>
</dbReference>
<dbReference type="SUPFAM" id="SSF55681">
    <property type="entry name" value="Class II aaRS and biotin synthetases"/>
    <property type="match status" value="1"/>
</dbReference>
<dbReference type="PANTHER" id="PTHR43679:SF2">
    <property type="entry name" value="OCTANOYL-[GCVH]:PROTEIN N-OCTANOYLTRANSFERASE"/>
    <property type="match status" value="1"/>
</dbReference>
<dbReference type="Pfam" id="PF21948">
    <property type="entry name" value="LplA-B_cat"/>
    <property type="match status" value="1"/>
</dbReference>
<name>M1YNY0_NITG3</name>